<evidence type="ECO:0000256" key="3">
    <source>
        <dbReference type="ARBA" id="ARBA00023015"/>
    </source>
</evidence>
<proteinExistence type="inferred from homology"/>
<comment type="similarity">
    <text evidence="2">Belongs to the WRKY group II-a family.</text>
</comment>
<reference evidence="10" key="1">
    <citation type="journal article" date="2023" name="GigaByte">
        <title>Genome assembly of the bearded iris, Iris pallida Lam.</title>
        <authorList>
            <person name="Bruccoleri R.E."/>
            <person name="Oakeley E.J."/>
            <person name="Faust A.M.E."/>
            <person name="Altorfer M."/>
            <person name="Dessus-Babus S."/>
            <person name="Burckhardt D."/>
            <person name="Oertli M."/>
            <person name="Naumann U."/>
            <person name="Petersen F."/>
            <person name="Wong J."/>
        </authorList>
    </citation>
    <scope>NUCLEOTIDE SEQUENCE</scope>
    <source>
        <strain evidence="10">GSM-AAB239-AS_SAM_17_03QT</strain>
    </source>
</reference>
<evidence type="ECO:0000256" key="2">
    <source>
        <dbReference type="ARBA" id="ARBA00008189"/>
    </source>
</evidence>
<keyword evidence="3" id="KW-0805">Transcription regulation</keyword>
<evidence type="ECO:0000256" key="5">
    <source>
        <dbReference type="ARBA" id="ARBA00023163"/>
    </source>
</evidence>
<feature type="region of interest" description="Disordered" evidence="8">
    <location>
        <begin position="218"/>
        <end position="276"/>
    </location>
</feature>
<dbReference type="FunFam" id="2.20.25.80:FF:000008">
    <property type="entry name" value="WRKY transcription factor 40"/>
    <property type="match status" value="1"/>
</dbReference>
<dbReference type="PROSITE" id="PS50811">
    <property type="entry name" value="WRKY"/>
    <property type="match status" value="1"/>
</dbReference>
<dbReference type="GO" id="GO:0003700">
    <property type="term" value="F:DNA-binding transcription factor activity"/>
    <property type="evidence" value="ECO:0007669"/>
    <property type="project" value="InterPro"/>
</dbReference>
<evidence type="ECO:0000256" key="8">
    <source>
        <dbReference type="SAM" id="MobiDB-lite"/>
    </source>
</evidence>
<evidence type="ECO:0000256" key="7">
    <source>
        <dbReference type="SAM" id="Coils"/>
    </source>
</evidence>
<feature type="coiled-coil region" evidence="7">
    <location>
        <begin position="48"/>
        <end position="82"/>
    </location>
</feature>
<dbReference type="GO" id="GO:0051707">
    <property type="term" value="P:response to other organism"/>
    <property type="evidence" value="ECO:0007669"/>
    <property type="project" value="UniProtKB-ARBA"/>
</dbReference>
<sequence>MELTRFDHPSLDLHLGLGLNIGPLRRLAHIETTRLVKEEMAPITVTKKSLVKNEVSVLEAELDRMGEENRRLSELLAAMQANYSILHGRLLDFFVAAAAASSEAEGTRPPTSPTKKKRKSESFNDSMTSTDESCRRIREEDARAPKISKLCVHTDPSDASLFVKDGYQWRKYGQKVTRDNPCPRAYYRCSFAPACQVKKKVQRSAEDRSILVATYEGEHNHGKPSEHPPNRAGLNPGSVSVRPSGPTVTIDLTRPGPSVRQEAKSPDQWRRPSQEGFNVFRRITIDD</sequence>
<evidence type="ECO:0000313" key="11">
    <source>
        <dbReference type="Proteomes" id="UP001140949"/>
    </source>
</evidence>
<dbReference type="PANTHER" id="PTHR31429">
    <property type="entry name" value="WRKY TRANSCRIPTION FACTOR 36-RELATED"/>
    <property type="match status" value="1"/>
</dbReference>
<dbReference type="SUPFAM" id="SSF118290">
    <property type="entry name" value="WRKY DNA-binding domain"/>
    <property type="match status" value="1"/>
</dbReference>
<gene>
    <name evidence="10" type="ORF">M6B38_278740</name>
</gene>
<dbReference type="GO" id="GO:0043565">
    <property type="term" value="F:sequence-specific DNA binding"/>
    <property type="evidence" value="ECO:0007669"/>
    <property type="project" value="InterPro"/>
</dbReference>
<dbReference type="InterPro" id="IPR036576">
    <property type="entry name" value="WRKY_dom_sf"/>
</dbReference>
<dbReference type="AlphaFoldDB" id="A0AAX6I003"/>
<dbReference type="GO" id="GO:0005634">
    <property type="term" value="C:nucleus"/>
    <property type="evidence" value="ECO:0007669"/>
    <property type="project" value="UniProtKB-SubCell"/>
</dbReference>
<keyword evidence="5" id="KW-0804">Transcription</keyword>
<dbReference type="Gene3D" id="2.20.25.80">
    <property type="entry name" value="WRKY domain"/>
    <property type="match status" value="1"/>
</dbReference>
<dbReference type="Proteomes" id="UP001140949">
    <property type="component" value="Unassembled WGS sequence"/>
</dbReference>
<evidence type="ECO:0000259" key="9">
    <source>
        <dbReference type="PROSITE" id="PS50811"/>
    </source>
</evidence>
<evidence type="ECO:0000256" key="4">
    <source>
        <dbReference type="ARBA" id="ARBA00023125"/>
    </source>
</evidence>
<dbReference type="EMBL" id="JANAVB010005599">
    <property type="protein sequence ID" value="KAJ6846117.1"/>
    <property type="molecule type" value="Genomic_DNA"/>
</dbReference>
<keyword evidence="4" id="KW-0238">DNA-binding</keyword>
<comment type="caution">
    <text evidence="10">The sequence shown here is derived from an EMBL/GenBank/DDBJ whole genome shotgun (WGS) entry which is preliminary data.</text>
</comment>
<accession>A0AAX6I003</accession>
<evidence type="ECO:0000313" key="10">
    <source>
        <dbReference type="EMBL" id="KAJ6846117.1"/>
    </source>
</evidence>
<feature type="domain" description="WRKY" evidence="9">
    <location>
        <begin position="158"/>
        <end position="224"/>
    </location>
</feature>
<feature type="compositionally biased region" description="Basic and acidic residues" evidence="8">
    <location>
        <begin position="261"/>
        <end position="273"/>
    </location>
</feature>
<protein>
    <submittedName>
        <fullName evidence="10">WRKY transcription factor WRKY71-like</fullName>
    </submittedName>
</protein>
<comment type="subcellular location">
    <subcellularLocation>
        <location evidence="1">Nucleus</location>
    </subcellularLocation>
</comment>
<feature type="compositionally biased region" description="Basic and acidic residues" evidence="8">
    <location>
        <begin position="218"/>
        <end position="229"/>
    </location>
</feature>
<reference evidence="10" key="2">
    <citation type="submission" date="2023-04" db="EMBL/GenBank/DDBJ databases">
        <authorList>
            <person name="Bruccoleri R.E."/>
            <person name="Oakeley E.J."/>
            <person name="Faust A.-M."/>
            <person name="Dessus-Babus S."/>
            <person name="Altorfer M."/>
            <person name="Burckhardt D."/>
            <person name="Oertli M."/>
            <person name="Naumann U."/>
            <person name="Petersen F."/>
            <person name="Wong J."/>
        </authorList>
    </citation>
    <scope>NUCLEOTIDE SEQUENCE</scope>
    <source>
        <strain evidence="10">GSM-AAB239-AS_SAM_17_03QT</strain>
        <tissue evidence="10">Leaf</tissue>
    </source>
</reference>
<organism evidence="10 11">
    <name type="scientific">Iris pallida</name>
    <name type="common">Sweet iris</name>
    <dbReference type="NCBI Taxonomy" id="29817"/>
    <lineage>
        <taxon>Eukaryota</taxon>
        <taxon>Viridiplantae</taxon>
        <taxon>Streptophyta</taxon>
        <taxon>Embryophyta</taxon>
        <taxon>Tracheophyta</taxon>
        <taxon>Spermatophyta</taxon>
        <taxon>Magnoliopsida</taxon>
        <taxon>Liliopsida</taxon>
        <taxon>Asparagales</taxon>
        <taxon>Iridaceae</taxon>
        <taxon>Iridoideae</taxon>
        <taxon>Irideae</taxon>
        <taxon>Iris</taxon>
    </lineage>
</organism>
<keyword evidence="11" id="KW-1185">Reference proteome</keyword>
<dbReference type="PANTHER" id="PTHR31429:SF114">
    <property type="entry name" value="WRKY TRANSCRIPTION FACTOR WRKY71"/>
    <property type="match status" value="1"/>
</dbReference>
<evidence type="ECO:0000256" key="1">
    <source>
        <dbReference type="ARBA" id="ARBA00004123"/>
    </source>
</evidence>
<keyword evidence="6" id="KW-0539">Nucleus</keyword>
<keyword evidence="7" id="KW-0175">Coiled coil</keyword>
<evidence type="ECO:0000256" key="6">
    <source>
        <dbReference type="ARBA" id="ARBA00023242"/>
    </source>
</evidence>
<dbReference type="InterPro" id="IPR003657">
    <property type="entry name" value="WRKY_dom"/>
</dbReference>
<dbReference type="InterPro" id="IPR044810">
    <property type="entry name" value="WRKY_plant"/>
</dbReference>
<dbReference type="SMART" id="SM00774">
    <property type="entry name" value="WRKY"/>
    <property type="match status" value="1"/>
</dbReference>
<feature type="region of interest" description="Disordered" evidence="8">
    <location>
        <begin position="102"/>
        <end position="135"/>
    </location>
</feature>
<name>A0AAX6I003_IRIPA</name>
<dbReference type="Pfam" id="PF03106">
    <property type="entry name" value="WRKY"/>
    <property type="match status" value="1"/>
</dbReference>